<keyword evidence="2" id="KW-0805">Transcription regulation</keyword>
<proteinExistence type="predicted"/>
<dbReference type="Pfam" id="PF02362">
    <property type="entry name" value="B3"/>
    <property type="match status" value="1"/>
</dbReference>
<keyword evidence="5" id="KW-0539">Nucleus</keyword>
<evidence type="ECO:0000259" key="7">
    <source>
        <dbReference type="PROSITE" id="PS50863"/>
    </source>
</evidence>
<dbReference type="CDD" id="cd10017">
    <property type="entry name" value="B3_DNA"/>
    <property type="match status" value="1"/>
</dbReference>
<keyword evidence="9" id="KW-1185">Reference proteome</keyword>
<dbReference type="Gene3D" id="2.40.330.10">
    <property type="entry name" value="DNA-binding pseudobarrel domain"/>
    <property type="match status" value="1"/>
</dbReference>
<dbReference type="SUPFAM" id="SSF101936">
    <property type="entry name" value="DNA-binding pseudobarrel domain"/>
    <property type="match status" value="1"/>
</dbReference>
<dbReference type="InterPro" id="IPR015300">
    <property type="entry name" value="DNA-bd_pseudobarrel_sf"/>
</dbReference>
<dbReference type="SMART" id="SM01019">
    <property type="entry name" value="B3"/>
    <property type="match status" value="1"/>
</dbReference>
<feature type="domain" description="TF-B3" evidence="7">
    <location>
        <begin position="139"/>
        <end position="240"/>
    </location>
</feature>
<dbReference type="AlphaFoldDB" id="A0A834SM57"/>
<dbReference type="EMBL" id="JAAIUW010000013">
    <property type="protein sequence ID" value="KAF7803432.1"/>
    <property type="molecule type" value="Genomic_DNA"/>
</dbReference>
<keyword evidence="4" id="KW-0804">Transcription</keyword>
<dbReference type="PROSITE" id="PS50863">
    <property type="entry name" value="B3"/>
    <property type="match status" value="1"/>
</dbReference>
<comment type="subcellular location">
    <subcellularLocation>
        <location evidence="1">Nucleus</location>
    </subcellularLocation>
</comment>
<dbReference type="GO" id="GO:0003677">
    <property type="term" value="F:DNA binding"/>
    <property type="evidence" value="ECO:0007669"/>
    <property type="project" value="UniProtKB-KW"/>
</dbReference>
<sequence>MGYPQNPHPEALHMHSSFPEPPNLIPCNYQSMQSPYMFSFQHVNHKPVVQPMGQNDVHFGMPDWQPQGWSHDDERAWKSKIARDRRKQALQRSRSSNSSEICAALIPQAKREVPIRQETKTKNPYKFCAPDGKMLRDILTKKLRSCDVGSLGRIVLPKKESEKNLPALHSREGIQILLKDVFSNQHWNMKFKYWANANSRMYILENTGEFIKYYQLQIGDSITLYEDKQKNLYVSARKQREEEREASSSSNKEGHQSQNTYNNSSYIHAPYSNQAKDEEEEACLALLIEELRHKEQEEASNCIRSLCSG</sequence>
<evidence type="ECO:0000256" key="5">
    <source>
        <dbReference type="ARBA" id="ARBA00023242"/>
    </source>
</evidence>
<comment type="caution">
    <text evidence="8">The sequence shown here is derived from an EMBL/GenBank/DDBJ whole genome shotgun (WGS) entry which is preliminary data.</text>
</comment>
<evidence type="ECO:0000256" key="1">
    <source>
        <dbReference type="ARBA" id="ARBA00004123"/>
    </source>
</evidence>
<organism evidence="8 9">
    <name type="scientific">Senna tora</name>
    <dbReference type="NCBI Taxonomy" id="362788"/>
    <lineage>
        <taxon>Eukaryota</taxon>
        <taxon>Viridiplantae</taxon>
        <taxon>Streptophyta</taxon>
        <taxon>Embryophyta</taxon>
        <taxon>Tracheophyta</taxon>
        <taxon>Spermatophyta</taxon>
        <taxon>Magnoliopsida</taxon>
        <taxon>eudicotyledons</taxon>
        <taxon>Gunneridae</taxon>
        <taxon>Pentapetalae</taxon>
        <taxon>rosids</taxon>
        <taxon>fabids</taxon>
        <taxon>Fabales</taxon>
        <taxon>Fabaceae</taxon>
        <taxon>Caesalpinioideae</taxon>
        <taxon>Cassia clade</taxon>
        <taxon>Senna</taxon>
    </lineage>
</organism>
<dbReference type="GO" id="GO:0003700">
    <property type="term" value="F:DNA-binding transcription factor activity"/>
    <property type="evidence" value="ECO:0007669"/>
    <property type="project" value="InterPro"/>
</dbReference>
<evidence type="ECO:0000256" key="4">
    <source>
        <dbReference type="ARBA" id="ARBA00023163"/>
    </source>
</evidence>
<evidence type="ECO:0000256" key="6">
    <source>
        <dbReference type="SAM" id="MobiDB-lite"/>
    </source>
</evidence>
<keyword evidence="3" id="KW-0238">DNA-binding</keyword>
<evidence type="ECO:0000256" key="3">
    <source>
        <dbReference type="ARBA" id="ARBA00023125"/>
    </source>
</evidence>
<dbReference type="InterPro" id="IPR003340">
    <property type="entry name" value="B3_DNA-bd"/>
</dbReference>
<dbReference type="PANTHER" id="PTHR31140:SF74">
    <property type="entry name" value="B3 DOMAIN-CONTAINING TRANSCRIPTION FACTOR LEC2"/>
    <property type="match status" value="1"/>
</dbReference>
<name>A0A834SM57_9FABA</name>
<dbReference type="OrthoDB" id="757982at2759"/>
<evidence type="ECO:0000256" key="2">
    <source>
        <dbReference type="ARBA" id="ARBA00023015"/>
    </source>
</evidence>
<reference evidence="8" key="1">
    <citation type="submission" date="2020-09" db="EMBL/GenBank/DDBJ databases">
        <title>Genome-Enabled Discovery of Anthraquinone Biosynthesis in Senna tora.</title>
        <authorList>
            <person name="Kang S.-H."/>
            <person name="Pandey R.P."/>
            <person name="Lee C.-M."/>
            <person name="Sim J.-S."/>
            <person name="Jeong J.-T."/>
            <person name="Choi B.-S."/>
            <person name="Jung M."/>
            <person name="Ginzburg D."/>
            <person name="Zhao K."/>
            <person name="Won S.Y."/>
            <person name="Oh T.-J."/>
            <person name="Yu Y."/>
            <person name="Kim N.-H."/>
            <person name="Lee O.R."/>
            <person name="Lee T.-H."/>
            <person name="Bashyal P."/>
            <person name="Kim T.-S."/>
            <person name="Lee W.-H."/>
            <person name="Kawkins C."/>
            <person name="Kim C.-K."/>
            <person name="Kim J.S."/>
            <person name="Ahn B.O."/>
            <person name="Rhee S.Y."/>
            <person name="Sohng J.K."/>
        </authorList>
    </citation>
    <scope>NUCLEOTIDE SEQUENCE</scope>
    <source>
        <tissue evidence="8">Leaf</tissue>
    </source>
</reference>
<evidence type="ECO:0000313" key="8">
    <source>
        <dbReference type="EMBL" id="KAF7803432.1"/>
    </source>
</evidence>
<dbReference type="Proteomes" id="UP000634136">
    <property type="component" value="Unassembled WGS sequence"/>
</dbReference>
<accession>A0A834SM57</accession>
<gene>
    <name evidence="8" type="ORF">G2W53_042543</name>
</gene>
<dbReference type="PANTHER" id="PTHR31140">
    <property type="entry name" value="B3 DOMAIN-CONTAINING TRANSCRIPTION FACTOR ABI3"/>
    <property type="match status" value="1"/>
</dbReference>
<feature type="compositionally biased region" description="Polar residues" evidence="6">
    <location>
        <begin position="256"/>
        <end position="272"/>
    </location>
</feature>
<evidence type="ECO:0000313" key="9">
    <source>
        <dbReference type="Proteomes" id="UP000634136"/>
    </source>
</evidence>
<feature type="region of interest" description="Disordered" evidence="6">
    <location>
        <begin position="236"/>
        <end position="272"/>
    </location>
</feature>
<dbReference type="InterPro" id="IPR044800">
    <property type="entry name" value="LEC2-like"/>
</dbReference>
<dbReference type="GO" id="GO:0005634">
    <property type="term" value="C:nucleus"/>
    <property type="evidence" value="ECO:0007669"/>
    <property type="project" value="UniProtKB-SubCell"/>
</dbReference>
<protein>
    <submittedName>
        <fullName evidence="8">B3 domain-containing transcription factor LEC2</fullName>
    </submittedName>
</protein>